<accession>A0A7S3VQE1</accession>
<keyword evidence="2" id="KW-0472">Membrane</keyword>
<evidence type="ECO:0000256" key="2">
    <source>
        <dbReference type="SAM" id="Phobius"/>
    </source>
</evidence>
<evidence type="ECO:0000256" key="1">
    <source>
        <dbReference type="SAM" id="MobiDB-lite"/>
    </source>
</evidence>
<proteinExistence type="predicted"/>
<feature type="compositionally biased region" description="Polar residues" evidence="1">
    <location>
        <begin position="453"/>
        <end position="463"/>
    </location>
</feature>
<evidence type="ECO:0000313" key="3">
    <source>
        <dbReference type="EMBL" id="CAE0498067.1"/>
    </source>
</evidence>
<feature type="transmembrane region" description="Helical" evidence="2">
    <location>
        <begin position="488"/>
        <end position="509"/>
    </location>
</feature>
<name>A0A7S3VQE1_DUNTE</name>
<sequence length="538" mass="57543">MGEMEDTSEDVPGQVVAACTLICTELHAITRGVPQAGQTLRGRRKGNTSSLEEESSPPATGAAACAHHHGGVLLPPSSSSCDPSAVLAALPKQASTPGIHSVVFLGKGNAESGALQSEHALGGAPVPTLGLPTWGVLADLVTELQQQHGCQGLRHISLEGHEFPPGSCYLTWPSHQDACMAAGIRSLLARWYPRFNRHECHKVLGPLHLQRASATAWASLEAQSVQRSTSREVVSLVRSMVGQQPSFHAHTHMQAHHREEVQRGAAGLPWLVQLQWRIPKGPGTQSGQAPHTGECTGCEVVLTDGMGIFLVVLVQPLGLLRARRGGKRAEAFARQEDKRRYERRRAIRAAVAAAQTFQRQHPGQVVHAFAGVCLSHAEGLDIVAPAGGIEAKEQQMMLAHVLMPALRTGPMLSDRSTLHAGPFSPPQGQASLLSTLLQEKGQGMSLHSRYGRLSSSNSRSQPPKLSKSKKRGMLLDGTSDEQDWTSTAWLAAGMVSAGLVVCSLGVVIYSQRASQTFNSNFGNRFTLTKSLLGLLRLA</sequence>
<gene>
    <name evidence="3" type="ORF">DTER00134_LOCUS13140</name>
</gene>
<dbReference type="EMBL" id="HBIP01022015">
    <property type="protein sequence ID" value="CAE0498067.1"/>
    <property type="molecule type" value="Transcribed_RNA"/>
</dbReference>
<dbReference type="AlphaFoldDB" id="A0A7S3VQE1"/>
<keyword evidence="2" id="KW-1133">Transmembrane helix</keyword>
<protein>
    <submittedName>
        <fullName evidence="3">Uncharacterized protein</fullName>
    </submittedName>
</protein>
<reference evidence="3" key="1">
    <citation type="submission" date="2021-01" db="EMBL/GenBank/DDBJ databases">
        <authorList>
            <person name="Corre E."/>
            <person name="Pelletier E."/>
            <person name="Niang G."/>
            <person name="Scheremetjew M."/>
            <person name="Finn R."/>
            <person name="Kale V."/>
            <person name="Holt S."/>
            <person name="Cochrane G."/>
            <person name="Meng A."/>
            <person name="Brown T."/>
            <person name="Cohen L."/>
        </authorList>
    </citation>
    <scope>NUCLEOTIDE SEQUENCE</scope>
    <source>
        <strain evidence="3">CCMP1320</strain>
    </source>
</reference>
<keyword evidence="2" id="KW-0812">Transmembrane</keyword>
<organism evidence="3">
    <name type="scientific">Dunaliella tertiolecta</name>
    <name type="common">Green alga</name>
    <dbReference type="NCBI Taxonomy" id="3047"/>
    <lineage>
        <taxon>Eukaryota</taxon>
        <taxon>Viridiplantae</taxon>
        <taxon>Chlorophyta</taxon>
        <taxon>core chlorophytes</taxon>
        <taxon>Chlorophyceae</taxon>
        <taxon>CS clade</taxon>
        <taxon>Chlamydomonadales</taxon>
        <taxon>Dunaliellaceae</taxon>
        <taxon>Dunaliella</taxon>
    </lineage>
</organism>
<feature type="region of interest" description="Disordered" evidence="1">
    <location>
        <begin position="35"/>
        <end position="64"/>
    </location>
</feature>
<feature type="region of interest" description="Disordered" evidence="1">
    <location>
        <begin position="448"/>
        <end position="477"/>
    </location>
</feature>